<name>A0A8J6DG72_GALPY</name>
<dbReference type="FunFam" id="3.10.100.10:FF:000033">
    <property type="entry name" value="Mannose receptor C type 2"/>
    <property type="match status" value="1"/>
</dbReference>
<dbReference type="SMART" id="SM00059">
    <property type="entry name" value="FN2"/>
    <property type="match status" value="1"/>
</dbReference>
<dbReference type="FunFam" id="3.10.100.10:FF:000026">
    <property type="entry name" value="C-type mannose receptor 2"/>
    <property type="match status" value="1"/>
</dbReference>
<gene>
    <name evidence="17" type="ORF">J0S82_005533</name>
</gene>
<keyword evidence="4" id="KW-0732">Signal</keyword>
<accession>A0A8J6DG72</accession>
<dbReference type="InterPro" id="IPR035992">
    <property type="entry name" value="Ricin_B-like_lectins"/>
</dbReference>
<dbReference type="InterPro" id="IPR033989">
    <property type="entry name" value="CD209-like_CTLD"/>
</dbReference>
<keyword evidence="18" id="KW-1185">Reference proteome</keyword>
<dbReference type="EMBL" id="JAGFMF010012271">
    <property type="protein sequence ID" value="KAG8505088.1"/>
    <property type="molecule type" value="Genomic_DNA"/>
</dbReference>
<dbReference type="SUPFAM" id="SSF57440">
    <property type="entry name" value="Kringle-like"/>
    <property type="match status" value="1"/>
</dbReference>
<dbReference type="SMART" id="SM00458">
    <property type="entry name" value="RICIN"/>
    <property type="match status" value="1"/>
</dbReference>
<feature type="domain" description="Fibronectin type-II" evidence="16">
    <location>
        <begin position="158"/>
        <end position="206"/>
    </location>
</feature>
<dbReference type="FunFam" id="3.10.100.10:FF:000019">
    <property type="entry name" value="Mannose receptor C type 2"/>
    <property type="match status" value="1"/>
</dbReference>
<dbReference type="Gene3D" id="2.80.10.50">
    <property type="match status" value="1"/>
</dbReference>
<proteinExistence type="predicted"/>
<dbReference type="InterPro" id="IPR050111">
    <property type="entry name" value="C-type_lectin/snaclec_domain"/>
</dbReference>
<evidence type="ECO:0000256" key="11">
    <source>
        <dbReference type="ARBA" id="ARBA00023180"/>
    </source>
</evidence>
<keyword evidence="10 17" id="KW-0675">Receptor</keyword>
<evidence type="ECO:0000256" key="7">
    <source>
        <dbReference type="ARBA" id="ARBA00022989"/>
    </source>
</evidence>
<keyword evidence="6" id="KW-0677">Repeat</keyword>
<feature type="transmembrane region" description="Helical" evidence="14">
    <location>
        <begin position="1474"/>
        <end position="1497"/>
    </location>
</feature>
<dbReference type="FunFam" id="3.10.100.10:FF:000020">
    <property type="entry name" value="Mannose receptor C type 2"/>
    <property type="match status" value="1"/>
</dbReference>
<evidence type="ECO:0000313" key="17">
    <source>
        <dbReference type="EMBL" id="KAG8505088.1"/>
    </source>
</evidence>
<evidence type="ECO:0000256" key="2">
    <source>
        <dbReference type="ARBA" id="ARBA00022583"/>
    </source>
</evidence>
<dbReference type="InterPro" id="IPR001304">
    <property type="entry name" value="C-type_lectin-like"/>
</dbReference>
<evidence type="ECO:0000256" key="4">
    <source>
        <dbReference type="ARBA" id="ARBA00022729"/>
    </source>
</evidence>
<dbReference type="InterPro" id="IPR000772">
    <property type="entry name" value="Ricin_B_lectin"/>
</dbReference>
<dbReference type="CDD" id="cd03590">
    <property type="entry name" value="CLECT_DC-SIGN_like"/>
    <property type="match status" value="1"/>
</dbReference>
<feature type="domain" description="C-type lectin" evidence="15">
    <location>
        <begin position="220"/>
        <end position="358"/>
    </location>
</feature>
<reference evidence="17" key="1">
    <citation type="journal article" date="2021" name="Evol. Appl.">
        <title>The genome of the Pyrenean desman and the effects of bottlenecks and inbreeding on the genomic landscape of an endangered species.</title>
        <authorList>
            <person name="Escoda L."/>
            <person name="Castresana J."/>
        </authorList>
    </citation>
    <scope>NUCLEOTIDE SEQUENCE</scope>
    <source>
        <strain evidence="17">IBE-C5619</strain>
    </source>
</reference>
<feature type="disulfide bond" evidence="12">
    <location>
        <begin position="163"/>
        <end position="189"/>
    </location>
</feature>
<evidence type="ECO:0000256" key="5">
    <source>
        <dbReference type="ARBA" id="ARBA00022734"/>
    </source>
</evidence>
<dbReference type="SUPFAM" id="SSF56436">
    <property type="entry name" value="C-type lectin-like"/>
    <property type="match status" value="8"/>
</dbReference>
<comment type="caution">
    <text evidence="17">The sequence shown here is derived from an EMBL/GenBank/DDBJ whole genome shotgun (WGS) entry which is preliminary data.</text>
</comment>
<dbReference type="FunFam" id="3.10.100.10:FF:000029">
    <property type="entry name" value="Mannose receptor C type 2"/>
    <property type="match status" value="1"/>
</dbReference>
<dbReference type="InterPro" id="IPR000562">
    <property type="entry name" value="FN_type2_dom"/>
</dbReference>
<evidence type="ECO:0000256" key="10">
    <source>
        <dbReference type="ARBA" id="ARBA00023170"/>
    </source>
</evidence>
<feature type="domain" description="C-type lectin" evidence="15">
    <location>
        <begin position="847"/>
        <end position="973"/>
    </location>
</feature>
<evidence type="ECO:0000256" key="9">
    <source>
        <dbReference type="ARBA" id="ARBA00023157"/>
    </source>
</evidence>
<dbReference type="PROSITE" id="PS00023">
    <property type="entry name" value="FN2_1"/>
    <property type="match status" value="1"/>
</dbReference>
<feature type="domain" description="C-type lectin" evidence="15">
    <location>
        <begin position="1001"/>
        <end position="1124"/>
    </location>
</feature>
<dbReference type="InterPro" id="IPR016186">
    <property type="entry name" value="C-type_lectin-like/link_sf"/>
</dbReference>
<keyword evidence="3 14" id="KW-0812">Transmembrane</keyword>
<evidence type="ECO:0000256" key="3">
    <source>
        <dbReference type="ARBA" id="ARBA00022692"/>
    </source>
</evidence>
<dbReference type="CDD" id="cd00037">
    <property type="entry name" value="CLECT"/>
    <property type="match status" value="7"/>
</dbReference>
<feature type="domain" description="C-type lectin" evidence="15">
    <location>
        <begin position="1333"/>
        <end position="1444"/>
    </location>
</feature>
<dbReference type="PROSITE" id="PS50041">
    <property type="entry name" value="C_TYPE_LECTIN_2"/>
    <property type="match status" value="8"/>
</dbReference>
<dbReference type="GO" id="GO:0016020">
    <property type="term" value="C:membrane"/>
    <property type="evidence" value="ECO:0007669"/>
    <property type="project" value="UniProtKB-SubCell"/>
</dbReference>
<evidence type="ECO:0000256" key="1">
    <source>
        <dbReference type="ARBA" id="ARBA00004167"/>
    </source>
</evidence>
<keyword evidence="2" id="KW-0254">Endocytosis</keyword>
<evidence type="ECO:0000256" key="8">
    <source>
        <dbReference type="ARBA" id="ARBA00023136"/>
    </source>
</evidence>
<evidence type="ECO:0000256" key="12">
    <source>
        <dbReference type="PROSITE-ProRule" id="PRU00479"/>
    </source>
</evidence>
<sequence>MLTGCRPCPHSGARREPTVFLIFSHGLQGCLEAQGGQVRVSPACNASLPAQRWKWVSRNRLFNLGSMQCLGTGWPSTNTTAAPGMYECDREALNLRWHCRTLGDQLSLLLGGHAGNVSKASSPERGDQTRSGQWRIYGSEEDLCARPYYEVYTIQGNSHGKPCTIPFKYDNQWFHGCTSTGREDGHLWCATTQDYGKDERWGFCPVKSDDCETFWDKDQLTDSCYQFNFQSTLSWREAWASCEQQGADLLSITEIHEQTYINGLLTGYSSTLWIGLNDLDTSGGWQWSDNSPLKYLNWESGEAQRFGRSIGQWLGSAWPGSPDQPDNPSEENCGVIRTESSGGWQNRDCSIALPYVCKKKPNATAETASPVPRLGCCVLSSYHVVSADMWANVKVECEPSWQPFQGHCYRLQAEKRSWQESKKACLRGGGDLLSIHSMAELEFITKQIKQEVEELWIGLNDLKLQMNFEWSDGSLVSFTHWHPFEPNNFRDSLEDCVTIWGPEGRWNDSPCNQSLPSICKKAGQLSQGAAEEDHGCRKGWTWHSPSCYWLGEDQATYSEARRLCADHGSQLVTITNRFEQAFVSSLIYSWDGGHFWTALQDLNSTGSFRWLSGDEVMYTHWNRDQPGYSRGGCVALATGSAMGLWEVKNCTSFRARYICRQSLGTPVTPELPGPDPTPSLTGSCPQGWASDPKLRHCYKVFSMERLQDKKSWVQAQGACQELGAQLLSLASYEEEHFVANMLNKIFGESEPEIQEQHWFWMGLNRRDPGAGPSWHWSDGLGFSYHNFDRSRHDDDDIRGCAVLDLASLQWVAMQCETQLDWICKIPRGVSVKEPDINPQGGREWLRFQEAEYKFFEHHSTWAQAQRICTWFQADLASVHSQAELDFLGHNLQKLPAQLPQFSRGQEQHWWIGLHTSESDGRFRWTDGSIINFISWAPGKPRPIGKDKKCVYMTASREDWGDQRCLTALPYICKRSNSTREAQPPDLPPTALGGCPSGWNQFLNKCFRIQGQDPQDRVKWSEAQFSCEQQEAQLITIANPLEQAFITASLPSVTFDLWIGLHASQRDFQWVEQEPLLYTNWAPGEPSGPSPAPSGNIPTSCAVVLHSPSAHFTGRWDDRSCAEERHGFICQRGTDLSLSPSPAASTPALGAELSYLNGTFRLLQKPLRWQDALLLCESRNASLVHVPDPYTQAFLTQAARGLRTPLWIGLASEEVGPEPLSCPGLGRLPSLASPNPCLTCPLLPTSLLPPAQGSRRYSWVSEEPLSYVNWQDGEPQQPGGCAYMDVDGAWRTASCDTKLQGAVCGINRGPSPPRRISFHGSCPQGRADSAWIPFREHCYSFHMELLLGHKEALQRCQKAGGAVLSILDEMENVFVWEHLQSFDGQSRGAWLGMNFNPKGGTLVWQDNTAVNYSNWGPPGLGPSMLSHNSCYWIQSSSGLWRPGACTNVTMGVVCKLPRATDSSYSPSSALPENPAALVVVLMAVLLLLALLTTALTLYRRRQSTERGAFEGARYSRSSSGPGEATEKNILVSDMEMNEQQE</sequence>
<organism evidence="17 18">
    <name type="scientific">Galemys pyrenaicus</name>
    <name type="common">Iberian desman</name>
    <name type="synonym">Pyrenean desman</name>
    <dbReference type="NCBI Taxonomy" id="202257"/>
    <lineage>
        <taxon>Eukaryota</taxon>
        <taxon>Metazoa</taxon>
        <taxon>Chordata</taxon>
        <taxon>Craniata</taxon>
        <taxon>Vertebrata</taxon>
        <taxon>Euteleostomi</taxon>
        <taxon>Mammalia</taxon>
        <taxon>Eutheria</taxon>
        <taxon>Laurasiatheria</taxon>
        <taxon>Eulipotyphla</taxon>
        <taxon>Talpidae</taxon>
        <taxon>Galemys</taxon>
    </lineage>
</organism>
<evidence type="ECO:0000259" key="16">
    <source>
        <dbReference type="PROSITE" id="PS51092"/>
    </source>
</evidence>
<dbReference type="PROSITE" id="PS50231">
    <property type="entry name" value="RICIN_B_LECTIN"/>
    <property type="match status" value="1"/>
</dbReference>
<dbReference type="InterPro" id="IPR016187">
    <property type="entry name" value="CTDL_fold"/>
</dbReference>
<dbReference type="GO" id="GO:0030246">
    <property type="term" value="F:carbohydrate binding"/>
    <property type="evidence" value="ECO:0007669"/>
    <property type="project" value="UniProtKB-KW"/>
</dbReference>
<dbReference type="PANTHER" id="PTHR22803">
    <property type="entry name" value="MANNOSE, PHOSPHOLIPASE, LECTIN RECEPTOR RELATED"/>
    <property type="match status" value="1"/>
</dbReference>
<dbReference type="InterPro" id="IPR013806">
    <property type="entry name" value="Kringle-like"/>
</dbReference>
<protein>
    <submittedName>
        <fullName evidence="17">C-type mannose receptor 2</fullName>
    </submittedName>
</protein>
<dbReference type="PROSITE" id="PS00615">
    <property type="entry name" value="C_TYPE_LECTIN_1"/>
    <property type="match status" value="3"/>
</dbReference>
<dbReference type="PRINTS" id="PR00013">
    <property type="entry name" value="FNTYPEII"/>
</dbReference>
<keyword evidence="5" id="KW-0430">Lectin</keyword>
<comment type="subcellular location">
    <subcellularLocation>
        <location evidence="1">Membrane</location>
        <topology evidence="1">Single-pass membrane protein</topology>
    </subcellularLocation>
</comment>
<keyword evidence="7 14" id="KW-1133">Transmembrane helix</keyword>
<dbReference type="Proteomes" id="UP000700334">
    <property type="component" value="Unassembled WGS sequence"/>
</dbReference>
<feature type="region of interest" description="Disordered" evidence="13">
    <location>
        <begin position="1508"/>
        <end position="1540"/>
    </location>
</feature>
<dbReference type="FunFam" id="3.10.100.10:FF:000021">
    <property type="entry name" value="Mannose receptor C type 2"/>
    <property type="match status" value="1"/>
</dbReference>
<dbReference type="InterPro" id="IPR018378">
    <property type="entry name" value="C-type_lectin_CS"/>
</dbReference>
<dbReference type="PROSITE" id="PS51092">
    <property type="entry name" value="FN2_2"/>
    <property type="match status" value="1"/>
</dbReference>
<feature type="domain" description="C-type lectin" evidence="15">
    <location>
        <begin position="404"/>
        <end position="520"/>
    </location>
</feature>
<dbReference type="Pfam" id="PF00040">
    <property type="entry name" value="fn2"/>
    <property type="match status" value="1"/>
</dbReference>
<dbReference type="Pfam" id="PF24562">
    <property type="entry name" value="CysR_MRC2_N"/>
    <property type="match status" value="1"/>
</dbReference>
<feature type="domain" description="C-type lectin" evidence="15">
    <location>
        <begin position="543"/>
        <end position="650"/>
    </location>
</feature>
<dbReference type="Gene3D" id="2.10.10.10">
    <property type="entry name" value="Fibronectin, type II, collagen-binding"/>
    <property type="match status" value="1"/>
</dbReference>
<feature type="domain" description="C-type lectin" evidence="15">
    <location>
        <begin position="693"/>
        <end position="824"/>
    </location>
</feature>
<keyword evidence="9 12" id="KW-1015">Disulfide bond</keyword>
<keyword evidence="11" id="KW-0325">Glycoprotein</keyword>
<evidence type="ECO:0000256" key="14">
    <source>
        <dbReference type="SAM" id="Phobius"/>
    </source>
</evidence>
<feature type="disulfide bond" evidence="12">
    <location>
        <begin position="177"/>
        <end position="204"/>
    </location>
</feature>
<dbReference type="SMART" id="SM00034">
    <property type="entry name" value="CLECT"/>
    <property type="match status" value="8"/>
</dbReference>
<evidence type="ECO:0000313" key="18">
    <source>
        <dbReference type="Proteomes" id="UP000700334"/>
    </source>
</evidence>
<evidence type="ECO:0000256" key="13">
    <source>
        <dbReference type="SAM" id="MobiDB-lite"/>
    </source>
</evidence>
<dbReference type="SUPFAM" id="SSF50370">
    <property type="entry name" value="Ricin B-like lectins"/>
    <property type="match status" value="1"/>
</dbReference>
<keyword evidence="8 14" id="KW-0472">Membrane</keyword>
<dbReference type="OrthoDB" id="5858677at2759"/>
<dbReference type="Pfam" id="PF00059">
    <property type="entry name" value="Lectin_C"/>
    <property type="match status" value="8"/>
</dbReference>
<feature type="domain" description="C-type lectin" evidence="15">
    <location>
        <begin position="1154"/>
        <end position="1298"/>
    </location>
</feature>
<dbReference type="GO" id="GO:0006897">
    <property type="term" value="P:endocytosis"/>
    <property type="evidence" value="ECO:0007669"/>
    <property type="project" value="UniProtKB-KW"/>
</dbReference>
<evidence type="ECO:0000256" key="6">
    <source>
        <dbReference type="ARBA" id="ARBA00022737"/>
    </source>
</evidence>
<dbReference type="PROSITE" id="PS51257">
    <property type="entry name" value="PROKAR_LIPOPROTEIN"/>
    <property type="match status" value="1"/>
</dbReference>
<dbReference type="CDD" id="cd00062">
    <property type="entry name" value="FN2"/>
    <property type="match status" value="1"/>
</dbReference>
<dbReference type="FunFam" id="2.10.10.10:FF:000001">
    <property type="entry name" value="Fibronectin 1a isoform 1"/>
    <property type="match status" value="1"/>
</dbReference>
<dbReference type="Gene3D" id="3.10.100.10">
    <property type="entry name" value="Mannose-Binding Protein A, subunit A"/>
    <property type="match status" value="8"/>
</dbReference>
<dbReference type="CDD" id="cd23408">
    <property type="entry name" value="beta-trefoil_Ricin_MRC2"/>
    <property type="match status" value="1"/>
</dbReference>
<dbReference type="FunFam" id="2.80.10.50:FF:000035">
    <property type="entry name" value="Mannose receptor C type 2"/>
    <property type="match status" value="1"/>
</dbReference>
<dbReference type="InterPro" id="IPR036943">
    <property type="entry name" value="FN_type2_sf"/>
</dbReference>
<evidence type="ECO:0000259" key="15">
    <source>
        <dbReference type="PROSITE" id="PS50041"/>
    </source>
</evidence>